<evidence type="ECO:0000256" key="1">
    <source>
        <dbReference type="SAM" id="MobiDB-lite"/>
    </source>
</evidence>
<gene>
    <name evidence="2" type="ORF">N780_00890</name>
</gene>
<comment type="caution">
    <text evidence="2">The sequence shown here is derived from an EMBL/GenBank/DDBJ whole genome shotgun (WGS) entry which is preliminary data.</text>
</comment>
<keyword evidence="3" id="KW-1185">Reference proteome</keyword>
<proteinExistence type="predicted"/>
<evidence type="ECO:0000313" key="2">
    <source>
        <dbReference type="EMBL" id="KGP92362.1"/>
    </source>
</evidence>
<protein>
    <submittedName>
        <fullName evidence="2">Uncharacterized protein</fullName>
    </submittedName>
</protein>
<feature type="compositionally biased region" description="Basic and acidic residues" evidence="1">
    <location>
        <begin position="31"/>
        <end position="50"/>
    </location>
</feature>
<dbReference type="Proteomes" id="UP000030153">
    <property type="component" value="Unassembled WGS sequence"/>
</dbReference>
<evidence type="ECO:0000313" key="3">
    <source>
        <dbReference type="Proteomes" id="UP000030153"/>
    </source>
</evidence>
<reference evidence="2 3" key="1">
    <citation type="submission" date="2013-08" db="EMBL/GenBank/DDBJ databases">
        <title>Genome of Pontibacillus chungwhensis.</title>
        <authorList>
            <person name="Wang Q."/>
            <person name="Wang G."/>
        </authorList>
    </citation>
    <scope>NUCLEOTIDE SEQUENCE [LARGE SCALE GENOMIC DNA]</scope>
    <source>
        <strain evidence="2 3">BH030062</strain>
    </source>
</reference>
<sequence>MVAVKPHLLDVARYRLFPFGKGGPGNYETPAGERARRDPAESVANEEARQLARGKRMISRTSLRSIKVDWSVSLFTAKRHHLEFKSPIKGSLYERNKKPV</sequence>
<dbReference type="EMBL" id="AVBG01000003">
    <property type="protein sequence ID" value="KGP92362.1"/>
    <property type="molecule type" value="Genomic_DNA"/>
</dbReference>
<organism evidence="2 3">
    <name type="scientific">Pontibacillus chungwhensis BH030062</name>
    <dbReference type="NCBI Taxonomy" id="1385513"/>
    <lineage>
        <taxon>Bacteria</taxon>
        <taxon>Bacillati</taxon>
        <taxon>Bacillota</taxon>
        <taxon>Bacilli</taxon>
        <taxon>Bacillales</taxon>
        <taxon>Bacillaceae</taxon>
        <taxon>Pontibacillus</taxon>
    </lineage>
</organism>
<accession>A0A0A2UVT0</accession>
<dbReference type="AlphaFoldDB" id="A0A0A2UVT0"/>
<name>A0A0A2UVT0_9BACI</name>
<feature type="region of interest" description="Disordered" evidence="1">
    <location>
        <begin position="21"/>
        <end position="55"/>
    </location>
</feature>